<evidence type="ECO:0000256" key="1">
    <source>
        <dbReference type="SAM" id="MobiDB-lite"/>
    </source>
</evidence>
<evidence type="ECO:0000313" key="2">
    <source>
        <dbReference type="EMBL" id="KAK9826865.1"/>
    </source>
</evidence>
<feature type="region of interest" description="Disordered" evidence="1">
    <location>
        <begin position="216"/>
        <end position="236"/>
    </location>
</feature>
<dbReference type="EMBL" id="JALJOU010000061">
    <property type="protein sequence ID" value="KAK9826865.1"/>
    <property type="molecule type" value="Genomic_DNA"/>
</dbReference>
<protein>
    <submittedName>
        <fullName evidence="2">Uncharacterized protein</fullName>
    </submittedName>
</protein>
<reference evidence="2 3" key="1">
    <citation type="journal article" date="2024" name="Nat. Commun.">
        <title>Phylogenomics reveals the evolutionary origins of lichenization in chlorophyte algae.</title>
        <authorList>
            <person name="Puginier C."/>
            <person name="Libourel C."/>
            <person name="Otte J."/>
            <person name="Skaloud P."/>
            <person name="Haon M."/>
            <person name="Grisel S."/>
            <person name="Petersen M."/>
            <person name="Berrin J.G."/>
            <person name="Delaux P.M."/>
            <person name="Dal Grande F."/>
            <person name="Keller J."/>
        </authorList>
    </citation>
    <scope>NUCLEOTIDE SEQUENCE [LARGE SCALE GENOMIC DNA]</scope>
    <source>
        <strain evidence="2 3">SAG 245.80</strain>
    </source>
</reference>
<dbReference type="Proteomes" id="UP001445335">
    <property type="component" value="Unassembled WGS sequence"/>
</dbReference>
<keyword evidence="3" id="KW-1185">Reference proteome</keyword>
<feature type="compositionally biased region" description="Low complexity" evidence="1">
    <location>
        <begin position="483"/>
        <end position="500"/>
    </location>
</feature>
<name>A0AAW1R004_9CHLO</name>
<sequence length="647" mass="63795">MKVLSAAKPDKEELRKGSDAGGSLWLDAGINIGAGNPAYEVLLQPGRQEGGDAHSWMPEEGCSSRGGAIGCQAGRARALQASAEQKGNRSASLEESTLIVGAVPFHTFPHRDDGHSELCQPCKGRCGKLARTWVLATDMGGLKAGAVLSAGAFALCERHTRAPRGVCVPSHVPMRFELCGLNASSGHPLVQPPADSQEAITAPPVADHETIAAPKATADASMSPSQSGSAPEEPDVALADNRTQSERPSLLVAKHSVAAIAASAANEPSASATLTAAAANEPSASTTITAAATDEPSTSATVAAAAANEPSTSATIAAAAASEPSASAAVPAAASALASSAAAQPPAPKSAPKSASASALSSSFTSTQSTTAPALVGAIPVATAAAAAIAASAPAESPTAAALPSAAATSLAAAASAARQTACPRAAAAASVDQGPDWGGACASAAQAVAATAAAAGQGPHGKGACATSTHQGTSATSTQKVTSATSAREGTAAAAAAITKGSQRQGYATPASDEPVDVTGAGTGWLEWLKAMLAQRKRAPAPATNSAGVSHATHPRLLQEVLGIPKGKEVNLVSSGYPGLAYLPHTPGVAVTLGFRNPDALPSHLIGCPYPPTKSGDCMPPLGCKWKEARPHPGFAASPSVVCRST</sequence>
<comment type="caution">
    <text evidence="2">The sequence shown here is derived from an EMBL/GenBank/DDBJ whole genome shotgun (WGS) entry which is preliminary data.</text>
</comment>
<feature type="compositionally biased region" description="Polar residues" evidence="1">
    <location>
        <begin position="220"/>
        <end position="229"/>
    </location>
</feature>
<feature type="compositionally biased region" description="Basic and acidic residues" evidence="1">
    <location>
        <begin position="8"/>
        <end position="18"/>
    </location>
</feature>
<accession>A0AAW1R004</accession>
<feature type="compositionally biased region" description="Polar residues" evidence="1">
    <location>
        <begin position="467"/>
        <end position="482"/>
    </location>
</feature>
<gene>
    <name evidence="2" type="ORF">WJX81_001567</name>
</gene>
<dbReference type="AlphaFoldDB" id="A0AAW1R004"/>
<feature type="region of interest" description="Disordered" evidence="1">
    <location>
        <begin position="1"/>
        <end position="20"/>
    </location>
</feature>
<proteinExistence type="predicted"/>
<feature type="region of interest" description="Disordered" evidence="1">
    <location>
        <begin position="457"/>
        <end position="516"/>
    </location>
</feature>
<organism evidence="2 3">
    <name type="scientific">Elliptochloris bilobata</name>
    <dbReference type="NCBI Taxonomy" id="381761"/>
    <lineage>
        <taxon>Eukaryota</taxon>
        <taxon>Viridiplantae</taxon>
        <taxon>Chlorophyta</taxon>
        <taxon>core chlorophytes</taxon>
        <taxon>Trebouxiophyceae</taxon>
        <taxon>Trebouxiophyceae incertae sedis</taxon>
        <taxon>Elliptochloris clade</taxon>
        <taxon>Elliptochloris</taxon>
    </lineage>
</organism>
<evidence type="ECO:0000313" key="3">
    <source>
        <dbReference type="Proteomes" id="UP001445335"/>
    </source>
</evidence>